<gene>
    <name evidence="2" type="ordered locus">Desac_1805</name>
</gene>
<dbReference type="AlphaFoldDB" id="F2NI19"/>
<evidence type="ECO:0000256" key="1">
    <source>
        <dbReference type="SAM" id="MobiDB-lite"/>
    </source>
</evidence>
<feature type="compositionally biased region" description="Basic and acidic residues" evidence="1">
    <location>
        <begin position="75"/>
        <end position="85"/>
    </location>
</feature>
<dbReference type="HOGENOM" id="CLU_1014622_0_0_7"/>
<name>F2NI19_DESAR</name>
<feature type="region of interest" description="Disordered" evidence="1">
    <location>
        <begin position="47"/>
        <end position="85"/>
    </location>
</feature>
<dbReference type="Proteomes" id="UP000000483">
    <property type="component" value="Chromosome"/>
</dbReference>
<sequence>MKPGTYLQRLITRMGMPAARAASPVTSHLMPPDAPIAPVYDPFSEPEEIDEVLPSPPVTVEPREAKIPPPPVSQAEEKSMSAPRELGRETIVERMTAPPEPQELKPLPEEVSKISPERAAPLSVHPFESEEEIILPSLRGNETVERLVREIVEPLGVNEPLSQPLPGFEQTIKPPPPIKPPESVSYTFIEPPGGETPSTPLEPPVRPDAPMLPPVAPAASPQITIGDIVVEIVNAPEVLTRAPLMSAPRALRPAVSPAPRAGVRSKRGFGLGQM</sequence>
<dbReference type="EMBL" id="CP002629">
    <property type="protein sequence ID" value="AEB09645.1"/>
    <property type="molecule type" value="Genomic_DNA"/>
</dbReference>
<evidence type="ECO:0000313" key="2">
    <source>
        <dbReference type="EMBL" id="AEB09645.1"/>
    </source>
</evidence>
<reference evidence="3" key="2">
    <citation type="submission" date="2011-03" db="EMBL/GenBank/DDBJ databases">
        <title>The complete genome of Desulfobacca acetoxidans DSM 11109.</title>
        <authorList>
            <consortium name="US DOE Joint Genome Institute (JGI-PGF)"/>
            <person name="Lucas S."/>
            <person name="Copeland A."/>
            <person name="Lapidus A."/>
            <person name="Bruce D."/>
            <person name="Goodwin L."/>
            <person name="Pitluck S."/>
            <person name="Peters L."/>
            <person name="Kyrpides N."/>
            <person name="Mavromatis K."/>
            <person name="Ivanova N."/>
            <person name="Ovchinnikova G."/>
            <person name="Teshima H."/>
            <person name="Detter J.C."/>
            <person name="Han C."/>
            <person name="Land M."/>
            <person name="Hauser L."/>
            <person name="Markowitz V."/>
            <person name="Cheng J.-F."/>
            <person name="Hugenholtz P."/>
            <person name="Woyke T."/>
            <person name="Wu D."/>
            <person name="Spring S."/>
            <person name="Schueler E."/>
            <person name="Brambilla E."/>
            <person name="Klenk H.-P."/>
            <person name="Eisen J.A."/>
        </authorList>
    </citation>
    <scope>NUCLEOTIDE SEQUENCE [LARGE SCALE GENOMIC DNA]</scope>
    <source>
        <strain evidence="3">ATCC 700848 / DSM 11109 / ASRB2</strain>
    </source>
</reference>
<feature type="compositionally biased region" description="Pro residues" evidence="1">
    <location>
        <begin position="200"/>
        <end position="216"/>
    </location>
</feature>
<evidence type="ECO:0000313" key="3">
    <source>
        <dbReference type="Proteomes" id="UP000000483"/>
    </source>
</evidence>
<dbReference type="KEGG" id="dao:Desac_1805"/>
<feature type="region of interest" description="Disordered" evidence="1">
    <location>
        <begin position="251"/>
        <end position="274"/>
    </location>
</feature>
<keyword evidence="3" id="KW-1185">Reference proteome</keyword>
<protein>
    <submittedName>
        <fullName evidence="2">Uncharacterized protein</fullName>
    </submittedName>
</protein>
<feature type="region of interest" description="Disordered" evidence="1">
    <location>
        <begin position="158"/>
        <end position="218"/>
    </location>
</feature>
<proteinExistence type="predicted"/>
<reference evidence="2 3" key="1">
    <citation type="journal article" date="2011" name="Stand. Genomic Sci.">
        <title>Complete genome sequence of the acetate-degrading sulfate reducer Desulfobacca acetoxidans type strain (ASRB2).</title>
        <authorList>
            <person name="Goker M."/>
            <person name="Teshima H."/>
            <person name="Lapidus A."/>
            <person name="Nolan M."/>
            <person name="Lucas S."/>
            <person name="Hammon N."/>
            <person name="Deshpande S."/>
            <person name="Cheng J.F."/>
            <person name="Tapia R."/>
            <person name="Han C."/>
            <person name="Goodwin L."/>
            <person name="Pitluck S."/>
            <person name="Huntemann M."/>
            <person name="Liolios K."/>
            <person name="Ivanova N."/>
            <person name="Pagani I."/>
            <person name="Mavromatis K."/>
            <person name="Ovchinikova G."/>
            <person name="Pati A."/>
            <person name="Chen A."/>
            <person name="Palaniappan K."/>
            <person name="Land M."/>
            <person name="Hauser L."/>
            <person name="Brambilla E.M."/>
            <person name="Rohde M."/>
            <person name="Spring S."/>
            <person name="Detter J.C."/>
            <person name="Woyke T."/>
            <person name="Bristow J."/>
            <person name="Eisen J.A."/>
            <person name="Markowitz V."/>
            <person name="Hugenholtz P."/>
            <person name="Kyrpides N.C."/>
            <person name="Klenk H.P."/>
        </authorList>
    </citation>
    <scope>NUCLEOTIDE SEQUENCE [LARGE SCALE GENOMIC DNA]</scope>
    <source>
        <strain evidence="3">ATCC 700848 / DSM 11109 / ASRB2</strain>
    </source>
</reference>
<accession>F2NI19</accession>
<dbReference type="STRING" id="880072.Desac_1805"/>
<dbReference type="RefSeq" id="WP_013706754.1">
    <property type="nucleotide sequence ID" value="NC_015388.1"/>
</dbReference>
<organism evidence="2 3">
    <name type="scientific">Desulfobacca acetoxidans (strain ATCC 700848 / DSM 11109 / ASRB2)</name>
    <dbReference type="NCBI Taxonomy" id="880072"/>
    <lineage>
        <taxon>Bacteria</taxon>
        <taxon>Pseudomonadati</taxon>
        <taxon>Thermodesulfobacteriota</taxon>
        <taxon>Desulfobaccia</taxon>
        <taxon>Desulfobaccales</taxon>
        <taxon>Desulfobaccaceae</taxon>
        <taxon>Desulfobacca</taxon>
    </lineage>
</organism>